<feature type="non-terminal residue" evidence="2">
    <location>
        <position position="1"/>
    </location>
</feature>
<organism evidence="2">
    <name type="scientific">Deschampsia antarctica</name>
    <name type="common">Antarctic hair grass</name>
    <dbReference type="NCBI Taxonomy" id="159298"/>
    <lineage>
        <taxon>Eukaryota</taxon>
        <taxon>Viridiplantae</taxon>
        <taxon>Streptophyta</taxon>
        <taxon>Embryophyta</taxon>
        <taxon>Tracheophyta</taxon>
        <taxon>Spermatophyta</taxon>
        <taxon>Magnoliopsida</taxon>
        <taxon>Liliopsida</taxon>
        <taxon>Poales</taxon>
        <taxon>Poaceae</taxon>
        <taxon>BOP clade</taxon>
        <taxon>Pooideae</taxon>
        <taxon>Poodae</taxon>
        <taxon>Poeae</taxon>
        <taxon>Poeae Chloroplast Group 2 (Poeae type)</taxon>
        <taxon>Aristaveninae</taxon>
        <taxon>Deschampsia</taxon>
    </lineage>
</organism>
<accession>Q8RX52</accession>
<evidence type="ECO:0000256" key="1">
    <source>
        <dbReference type="SAM" id="MobiDB-lite"/>
    </source>
</evidence>
<dbReference type="AlphaFoldDB" id="Q8RX52"/>
<dbReference type="EMBL" id="AY090536">
    <property type="protein sequence ID" value="AAM11917.1"/>
    <property type="molecule type" value="mRNA"/>
</dbReference>
<feature type="compositionally biased region" description="Polar residues" evidence="1">
    <location>
        <begin position="45"/>
        <end position="59"/>
    </location>
</feature>
<proteinExistence type="evidence at transcript level"/>
<feature type="compositionally biased region" description="Polar residues" evidence="1">
    <location>
        <begin position="9"/>
        <end position="36"/>
    </location>
</feature>
<evidence type="ECO:0000313" key="2">
    <source>
        <dbReference type="EMBL" id="AAM11917.1"/>
    </source>
</evidence>
<name>Q8RX52_DESAN</name>
<feature type="region of interest" description="Disordered" evidence="1">
    <location>
        <begin position="1"/>
        <end position="59"/>
    </location>
</feature>
<reference evidence="2" key="1">
    <citation type="submission" date="2002-03" db="EMBL/GenBank/DDBJ databases">
        <title>Deschampsia antarctica a unique source of genes during cold acclimation.</title>
        <authorList>
            <person name="Gidekel M."/>
            <person name="Destefano-Beltran L."/>
            <person name="Garcia P."/>
            <person name="Fuentes L."/>
            <person name="Alberdi M."/>
            <person name="Bravo L."/>
            <person name="Corcuera L."/>
            <person name="Gutierrez A."/>
        </authorList>
    </citation>
    <scope>NUCLEOTIDE SEQUENCE</scope>
    <source>
        <tissue evidence="2">Leaf</tissue>
    </source>
</reference>
<protein>
    <submittedName>
        <fullName evidence="2">Uncharacterized protein</fullName>
    </submittedName>
</protein>
<sequence>DLEREQTLESETIETTAQAVGTGNGSLNGNAATPTNGAVIKPSQEPESTPSEKSGQQSQ</sequence>